<evidence type="ECO:0000313" key="1">
    <source>
        <dbReference type="EMBL" id="EMD39411.1"/>
    </source>
</evidence>
<name>M2RKU4_CERS8</name>
<sequence length="111" mass="12989">MTLEVMFAALLHETTSSLSALAELRYVSLRYVGYVAEAEQAEVQGAFPALEDLFSLWFVRIPSLEHLELDIELREWKRTWWRRQPLNDRPGENPYGTRHRIIRVSEEEGLS</sequence>
<proteinExistence type="predicted"/>
<dbReference type="HOGENOM" id="CLU_2158079_0_0_1"/>
<organism evidence="1 2">
    <name type="scientific">Ceriporiopsis subvermispora (strain B)</name>
    <name type="common">White-rot fungus</name>
    <name type="synonym">Gelatoporia subvermispora</name>
    <dbReference type="NCBI Taxonomy" id="914234"/>
    <lineage>
        <taxon>Eukaryota</taxon>
        <taxon>Fungi</taxon>
        <taxon>Dikarya</taxon>
        <taxon>Basidiomycota</taxon>
        <taxon>Agaricomycotina</taxon>
        <taxon>Agaricomycetes</taxon>
        <taxon>Polyporales</taxon>
        <taxon>Gelatoporiaceae</taxon>
        <taxon>Gelatoporia</taxon>
    </lineage>
</organism>
<dbReference type="EMBL" id="KB445794">
    <property type="protein sequence ID" value="EMD39411.1"/>
    <property type="molecule type" value="Genomic_DNA"/>
</dbReference>
<keyword evidence="2" id="KW-1185">Reference proteome</keyword>
<reference evidence="1 2" key="1">
    <citation type="journal article" date="2012" name="Proc. Natl. Acad. Sci. U.S.A.">
        <title>Comparative genomics of Ceriporiopsis subvermispora and Phanerochaete chrysosporium provide insight into selective ligninolysis.</title>
        <authorList>
            <person name="Fernandez-Fueyo E."/>
            <person name="Ruiz-Duenas F.J."/>
            <person name="Ferreira P."/>
            <person name="Floudas D."/>
            <person name="Hibbett D.S."/>
            <person name="Canessa P."/>
            <person name="Larrondo L.F."/>
            <person name="James T.Y."/>
            <person name="Seelenfreund D."/>
            <person name="Lobos S."/>
            <person name="Polanco R."/>
            <person name="Tello M."/>
            <person name="Honda Y."/>
            <person name="Watanabe T."/>
            <person name="Watanabe T."/>
            <person name="Ryu J.S."/>
            <person name="Kubicek C.P."/>
            <person name="Schmoll M."/>
            <person name="Gaskell J."/>
            <person name="Hammel K.E."/>
            <person name="St John F.J."/>
            <person name="Vanden Wymelenberg A."/>
            <person name="Sabat G."/>
            <person name="Splinter BonDurant S."/>
            <person name="Syed K."/>
            <person name="Yadav J.S."/>
            <person name="Doddapaneni H."/>
            <person name="Subramanian V."/>
            <person name="Lavin J.L."/>
            <person name="Oguiza J.A."/>
            <person name="Perez G."/>
            <person name="Pisabarro A.G."/>
            <person name="Ramirez L."/>
            <person name="Santoyo F."/>
            <person name="Master E."/>
            <person name="Coutinho P.M."/>
            <person name="Henrissat B."/>
            <person name="Lombard V."/>
            <person name="Magnuson J.K."/>
            <person name="Kuees U."/>
            <person name="Hori C."/>
            <person name="Igarashi K."/>
            <person name="Samejima M."/>
            <person name="Held B.W."/>
            <person name="Barry K.W."/>
            <person name="LaButti K.M."/>
            <person name="Lapidus A."/>
            <person name="Lindquist E.A."/>
            <person name="Lucas S.M."/>
            <person name="Riley R."/>
            <person name="Salamov A.A."/>
            <person name="Hoffmeister D."/>
            <person name="Schwenk D."/>
            <person name="Hadar Y."/>
            <person name="Yarden O."/>
            <person name="de Vries R.P."/>
            <person name="Wiebenga A."/>
            <person name="Stenlid J."/>
            <person name="Eastwood D."/>
            <person name="Grigoriev I.V."/>
            <person name="Berka R.M."/>
            <person name="Blanchette R.A."/>
            <person name="Kersten P."/>
            <person name="Martinez A.T."/>
            <person name="Vicuna R."/>
            <person name="Cullen D."/>
        </authorList>
    </citation>
    <scope>NUCLEOTIDE SEQUENCE [LARGE SCALE GENOMIC DNA]</scope>
    <source>
        <strain evidence="1 2">B</strain>
    </source>
</reference>
<gene>
    <name evidence="1" type="ORF">CERSUDRAFT_113041</name>
</gene>
<protein>
    <submittedName>
        <fullName evidence="1">Uncharacterized protein</fullName>
    </submittedName>
</protein>
<accession>M2RKU4</accession>
<dbReference type="AlphaFoldDB" id="M2RKU4"/>
<evidence type="ECO:0000313" key="2">
    <source>
        <dbReference type="Proteomes" id="UP000016930"/>
    </source>
</evidence>
<dbReference type="Proteomes" id="UP000016930">
    <property type="component" value="Unassembled WGS sequence"/>
</dbReference>